<dbReference type="PROSITE" id="PS00021">
    <property type="entry name" value="KRINGLE_1"/>
    <property type="match status" value="1"/>
</dbReference>
<dbReference type="PRINTS" id="PR00722">
    <property type="entry name" value="CHYMOTRYPSIN"/>
</dbReference>
<dbReference type="GO" id="GO:0004252">
    <property type="term" value="F:serine-type endopeptidase activity"/>
    <property type="evidence" value="ECO:0007669"/>
    <property type="project" value="UniProtKB-EC"/>
</dbReference>
<dbReference type="PROSITE" id="PS00134">
    <property type="entry name" value="TRYPSIN_HIS"/>
    <property type="match status" value="1"/>
</dbReference>
<evidence type="ECO:0000256" key="10">
    <source>
        <dbReference type="ARBA" id="ARBA00023157"/>
    </source>
</evidence>
<comment type="caution">
    <text evidence="19">The sequence shown here is derived from an EMBL/GenBank/DDBJ whole genome shotgun (WGS) entry which is preliminary data.</text>
</comment>
<keyword evidence="19" id="KW-0418">Kinase</keyword>
<dbReference type="InterPro" id="IPR009003">
    <property type="entry name" value="Peptidase_S1_PA"/>
</dbReference>
<evidence type="ECO:0000313" key="20">
    <source>
        <dbReference type="Proteomes" id="UP000319801"/>
    </source>
</evidence>
<dbReference type="GO" id="GO:0033628">
    <property type="term" value="P:regulation of cell adhesion mediated by integrin"/>
    <property type="evidence" value="ECO:0007669"/>
    <property type="project" value="TreeGrafter"/>
</dbReference>
<dbReference type="Gene3D" id="2.40.10.10">
    <property type="entry name" value="Trypsin-like serine proteases"/>
    <property type="match status" value="1"/>
</dbReference>
<feature type="signal peptide" evidence="16">
    <location>
        <begin position="1"/>
        <end position="19"/>
    </location>
</feature>
<keyword evidence="2" id="KW-0964">Secreted</keyword>
<evidence type="ECO:0000256" key="13">
    <source>
        <dbReference type="ARBA" id="ARBA00038868"/>
    </source>
</evidence>
<keyword evidence="6 16" id="KW-0732">Signal</keyword>
<dbReference type="PRINTS" id="PR00018">
    <property type="entry name" value="KRINGLE"/>
</dbReference>
<keyword evidence="9" id="KW-0865">Zymogen</keyword>
<gene>
    <name evidence="19" type="ORF">Baya_2041</name>
</gene>
<keyword evidence="5 15" id="KW-0645">Protease</keyword>
<keyword evidence="7 15" id="KW-0378">Hydrolase</keyword>
<dbReference type="InterPro" id="IPR033116">
    <property type="entry name" value="TRYPSIN_SER"/>
</dbReference>
<dbReference type="SUPFAM" id="SSF57440">
    <property type="entry name" value="Kringle-like"/>
    <property type="match status" value="1"/>
</dbReference>
<evidence type="ECO:0000256" key="12">
    <source>
        <dbReference type="ARBA" id="ARBA00036320"/>
    </source>
</evidence>
<protein>
    <recommendedName>
        <fullName evidence="13">trypsin</fullName>
        <ecNumber evidence="13">3.4.21.4</ecNumber>
    </recommendedName>
</protein>
<comment type="subcellular location">
    <subcellularLocation>
        <location evidence="1">Secreted</location>
        <location evidence="1">Extracellular space</location>
    </subcellularLocation>
</comment>
<keyword evidence="11" id="KW-0617">Plasminogen activation</keyword>
<comment type="catalytic activity">
    <reaction evidence="12">
        <text>Preferential cleavage: Arg-|-Xaa, Lys-|-Xaa.</text>
        <dbReference type="EC" id="3.4.21.4"/>
    </reaction>
</comment>
<dbReference type="PROSITE" id="PS50070">
    <property type="entry name" value="KRINGLE_2"/>
    <property type="match status" value="1"/>
</dbReference>
<organism evidence="19 20">
    <name type="scientific">Bagarius yarrelli</name>
    <name type="common">Goonch</name>
    <name type="synonym">Bagrus yarrelli</name>
    <dbReference type="NCBI Taxonomy" id="175774"/>
    <lineage>
        <taxon>Eukaryota</taxon>
        <taxon>Metazoa</taxon>
        <taxon>Chordata</taxon>
        <taxon>Craniata</taxon>
        <taxon>Vertebrata</taxon>
        <taxon>Euteleostomi</taxon>
        <taxon>Actinopterygii</taxon>
        <taxon>Neopterygii</taxon>
        <taxon>Teleostei</taxon>
        <taxon>Ostariophysi</taxon>
        <taxon>Siluriformes</taxon>
        <taxon>Sisoridae</taxon>
        <taxon>Sisorinae</taxon>
        <taxon>Bagarius</taxon>
    </lineage>
</organism>
<evidence type="ECO:0000256" key="16">
    <source>
        <dbReference type="SAM" id="SignalP"/>
    </source>
</evidence>
<comment type="caution">
    <text evidence="14">Lacks conserved residue(s) required for the propagation of feature annotation.</text>
</comment>
<keyword evidence="19" id="KW-0808">Transferase</keyword>
<name>A0A556TMU0_BAGYA</name>
<dbReference type="Gene3D" id="2.40.20.10">
    <property type="entry name" value="Plasminogen Kringle 4"/>
    <property type="match status" value="1"/>
</dbReference>
<dbReference type="InterPro" id="IPR001314">
    <property type="entry name" value="Peptidase_S1A"/>
</dbReference>
<accession>A0A556TMU0</accession>
<dbReference type="PROSITE" id="PS00135">
    <property type="entry name" value="TRYPSIN_SER"/>
    <property type="match status" value="1"/>
</dbReference>
<dbReference type="InterPro" id="IPR001254">
    <property type="entry name" value="Trypsin_dom"/>
</dbReference>
<dbReference type="GO" id="GO:0016301">
    <property type="term" value="F:kinase activity"/>
    <property type="evidence" value="ECO:0007669"/>
    <property type="project" value="UniProtKB-KW"/>
</dbReference>
<dbReference type="SUPFAM" id="SSF50494">
    <property type="entry name" value="Trypsin-like serine proteases"/>
    <property type="match status" value="1"/>
</dbReference>
<dbReference type="InterPro" id="IPR000001">
    <property type="entry name" value="Kringle"/>
</dbReference>
<dbReference type="GO" id="GO:0031639">
    <property type="term" value="P:plasminogen activation"/>
    <property type="evidence" value="ECO:0007669"/>
    <property type="project" value="TreeGrafter"/>
</dbReference>
<reference evidence="19 20" key="1">
    <citation type="journal article" date="2019" name="Genome Biol. Evol.">
        <title>Whole-Genome Sequencing of the Giant Devil Catfish, Bagarius yarrelli.</title>
        <authorList>
            <person name="Jiang W."/>
            <person name="Lv Y."/>
            <person name="Cheng L."/>
            <person name="Yang K."/>
            <person name="Chao B."/>
            <person name="Wang X."/>
            <person name="Li Y."/>
            <person name="Pan X."/>
            <person name="You X."/>
            <person name="Zhang Y."/>
            <person name="Yang J."/>
            <person name="Li J."/>
            <person name="Zhang X."/>
            <person name="Liu S."/>
            <person name="Sun C."/>
            <person name="Yang J."/>
            <person name="Shi Q."/>
        </authorList>
    </citation>
    <scope>NUCLEOTIDE SEQUENCE [LARGE SCALE GENOMIC DNA]</scope>
    <source>
        <strain evidence="19">JWS20170419001</strain>
        <tissue evidence="19">Muscle</tissue>
    </source>
</reference>
<dbReference type="PANTHER" id="PTHR24264">
    <property type="entry name" value="TRYPSIN-RELATED"/>
    <property type="match status" value="1"/>
</dbReference>
<dbReference type="EMBL" id="VCAZ01000006">
    <property type="protein sequence ID" value="TSK22683.1"/>
    <property type="molecule type" value="Genomic_DNA"/>
</dbReference>
<dbReference type="InterPro" id="IPR013806">
    <property type="entry name" value="Kringle-like"/>
</dbReference>
<dbReference type="CDD" id="cd00190">
    <property type="entry name" value="Tryp_SPc"/>
    <property type="match status" value="1"/>
</dbReference>
<evidence type="ECO:0000256" key="5">
    <source>
        <dbReference type="ARBA" id="ARBA00022670"/>
    </source>
</evidence>
<dbReference type="EC" id="3.4.21.4" evidence="13"/>
<dbReference type="PROSITE" id="PS50240">
    <property type="entry name" value="TRYPSIN_DOM"/>
    <property type="match status" value="1"/>
</dbReference>
<dbReference type="InterPro" id="IPR038178">
    <property type="entry name" value="Kringle_sf"/>
</dbReference>
<dbReference type="Proteomes" id="UP000319801">
    <property type="component" value="Unassembled WGS sequence"/>
</dbReference>
<evidence type="ECO:0000256" key="9">
    <source>
        <dbReference type="ARBA" id="ARBA00023145"/>
    </source>
</evidence>
<sequence>MWLAITLLLTCSLHEVAESSKQQYCPWLTNVIKPIKDSKQGDAQCLAVGSNGKEYRGTVSVASTGQKCLSWDRIQHIGKRDVSQGLGSHNYCRNPDNRSGPYCWVRESTWKRRRFCDIPQCESNTKKTCGERILKQKFKIVGGSRASIESQPWLASIFKEDLFICGGTLIAPCWVLSATHCFPLGKRTRKDQYSVYLGKDATNKTDLGKEQKFEVAKLVLHPDFNSDDFNNDIALLRIVDKNGKCAQKTNSVRIACLPPAHQMMPYGSYGYIAGYGHERNDDVPGTFRYSRYMKETQVQTLSHIICERKDYYDNRVTENQFCAASPKWTEDACQGDSGGPLLFEANGRMFLFGIISWGEGCAMKNKPGVYTKVTNYNNWIAKHTGLPTFTKGIMFPQKK</sequence>
<evidence type="ECO:0000256" key="11">
    <source>
        <dbReference type="ARBA" id="ARBA00023202"/>
    </source>
</evidence>
<dbReference type="InterPro" id="IPR050127">
    <property type="entry name" value="Serine_Proteases_S1"/>
</dbReference>
<dbReference type="SMART" id="SM00130">
    <property type="entry name" value="KR"/>
    <property type="match status" value="1"/>
</dbReference>
<feature type="chain" id="PRO_5021720189" description="trypsin" evidence="16">
    <location>
        <begin position="20"/>
        <end position="399"/>
    </location>
</feature>
<proteinExistence type="predicted"/>
<dbReference type="Pfam" id="PF00051">
    <property type="entry name" value="Kringle"/>
    <property type="match status" value="1"/>
</dbReference>
<dbReference type="GO" id="GO:0005615">
    <property type="term" value="C:extracellular space"/>
    <property type="evidence" value="ECO:0007669"/>
    <property type="project" value="TreeGrafter"/>
</dbReference>
<evidence type="ECO:0000256" key="6">
    <source>
        <dbReference type="ARBA" id="ARBA00022729"/>
    </source>
</evidence>
<keyword evidence="4 14" id="KW-0420">Kringle</keyword>
<evidence type="ECO:0000313" key="19">
    <source>
        <dbReference type="EMBL" id="TSK22683.1"/>
    </source>
</evidence>
<dbReference type="InterPro" id="IPR018114">
    <property type="entry name" value="TRYPSIN_HIS"/>
</dbReference>
<evidence type="ECO:0000256" key="1">
    <source>
        <dbReference type="ARBA" id="ARBA00004239"/>
    </source>
</evidence>
<dbReference type="Pfam" id="PF00089">
    <property type="entry name" value="Trypsin"/>
    <property type="match status" value="1"/>
</dbReference>
<dbReference type="FunFam" id="2.40.10.10:FF:000003">
    <property type="entry name" value="Transmembrane serine protease 3"/>
    <property type="match status" value="1"/>
</dbReference>
<evidence type="ECO:0000256" key="2">
    <source>
        <dbReference type="ARBA" id="ARBA00022525"/>
    </source>
</evidence>
<evidence type="ECO:0000256" key="8">
    <source>
        <dbReference type="ARBA" id="ARBA00022825"/>
    </source>
</evidence>
<keyword evidence="8 15" id="KW-0720">Serine protease</keyword>
<dbReference type="OrthoDB" id="9406323at2759"/>
<dbReference type="AlphaFoldDB" id="A0A556TMU0"/>
<evidence type="ECO:0000259" key="18">
    <source>
        <dbReference type="PROSITE" id="PS50240"/>
    </source>
</evidence>
<keyword evidence="10" id="KW-1015">Disulfide bond</keyword>
<dbReference type="CDD" id="cd00108">
    <property type="entry name" value="KR"/>
    <property type="match status" value="1"/>
</dbReference>
<keyword evidence="20" id="KW-1185">Reference proteome</keyword>
<feature type="domain" description="Peptidase S1" evidence="18">
    <location>
        <begin position="140"/>
        <end position="385"/>
    </location>
</feature>
<dbReference type="PANTHER" id="PTHR24264:SF38">
    <property type="entry name" value="UROKINASE-TYPE PLASMINOGEN ACTIVATOR"/>
    <property type="match status" value="1"/>
</dbReference>
<dbReference type="SMART" id="SM00020">
    <property type="entry name" value="Tryp_SPc"/>
    <property type="match status" value="1"/>
</dbReference>
<evidence type="ECO:0000256" key="4">
    <source>
        <dbReference type="ARBA" id="ARBA00022572"/>
    </source>
</evidence>
<dbReference type="InterPro" id="IPR018056">
    <property type="entry name" value="Kringle_CS"/>
</dbReference>
<dbReference type="InterPro" id="IPR043504">
    <property type="entry name" value="Peptidase_S1_PA_chymotrypsin"/>
</dbReference>
<evidence type="ECO:0000259" key="17">
    <source>
        <dbReference type="PROSITE" id="PS50070"/>
    </source>
</evidence>
<feature type="domain" description="Kringle" evidence="17">
    <location>
        <begin position="51"/>
        <end position="121"/>
    </location>
</feature>
<evidence type="ECO:0000256" key="14">
    <source>
        <dbReference type="PROSITE-ProRule" id="PRU00121"/>
    </source>
</evidence>
<evidence type="ECO:0000256" key="3">
    <source>
        <dbReference type="ARBA" id="ARBA00022536"/>
    </source>
</evidence>
<evidence type="ECO:0000256" key="15">
    <source>
        <dbReference type="RuleBase" id="RU363034"/>
    </source>
</evidence>
<keyword evidence="3" id="KW-0245">EGF-like domain</keyword>
<evidence type="ECO:0000256" key="7">
    <source>
        <dbReference type="ARBA" id="ARBA00022801"/>
    </source>
</evidence>